<dbReference type="InterPro" id="IPR036259">
    <property type="entry name" value="MFS_trans_sf"/>
</dbReference>
<dbReference type="EMBL" id="JACCDE010000032">
    <property type="protein sequence ID" value="NYS79724.1"/>
    <property type="molecule type" value="Genomic_DNA"/>
</dbReference>
<keyword evidence="3" id="KW-1185">Reference proteome</keyword>
<evidence type="ECO:0000313" key="3">
    <source>
        <dbReference type="Proteomes" id="UP000526892"/>
    </source>
</evidence>
<protein>
    <recommendedName>
        <fullName evidence="4">Major facilitator superfamily (MFS) profile domain-containing protein</fullName>
    </recommendedName>
</protein>
<feature type="transmembrane region" description="Helical" evidence="1">
    <location>
        <begin position="12"/>
        <end position="31"/>
    </location>
</feature>
<dbReference type="Proteomes" id="UP000526892">
    <property type="component" value="Unassembled WGS sequence"/>
</dbReference>
<gene>
    <name evidence="2" type="ORF">HZS80_18755</name>
</gene>
<sequence length="45" mass="4989">MALMLLGCAIGAYAFYAISAIAPVFFVIYFVKETCGKELEEMAYE</sequence>
<comment type="caution">
    <text evidence="2">The sequence shown here is derived from an EMBL/GenBank/DDBJ whole genome shotgun (WGS) entry which is preliminary data.</text>
</comment>
<proteinExistence type="predicted"/>
<evidence type="ECO:0008006" key="4">
    <source>
        <dbReference type="Google" id="ProtNLM"/>
    </source>
</evidence>
<dbReference type="Gene3D" id="1.20.1250.20">
    <property type="entry name" value="MFS general substrate transporter like domains"/>
    <property type="match status" value="1"/>
</dbReference>
<organism evidence="2 3">
    <name type="scientific">Vreelandella glaciei</name>
    <dbReference type="NCBI Taxonomy" id="186761"/>
    <lineage>
        <taxon>Bacteria</taxon>
        <taxon>Pseudomonadati</taxon>
        <taxon>Pseudomonadota</taxon>
        <taxon>Gammaproteobacteria</taxon>
        <taxon>Oceanospirillales</taxon>
        <taxon>Halomonadaceae</taxon>
        <taxon>Vreelandella</taxon>
    </lineage>
</organism>
<evidence type="ECO:0000256" key="1">
    <source>
        <dbReference type="SAM" id="Phobius"/>
    </source>
</evidence>
<keyword evidence="1" id="KW-0472">Membrane</keyword>
<reference evidence="2 3" key="1">
    <citation type="journal article" date="2003" name="Extremophiles">
        <title>Halomonas glaciei sp. nov. isolated from fast ice of Adelie Land, Antarctica.</title>
        <authorList>
            <person name="Reddy G.S."/>
            <person name="Raghavan P.U."/>
            <person name="Sarita N.B."/>
            <person name="Prakash J.S."/>
            <person name="Nagesh N."/>
            <person name="Delille D."/>
            <person name="Shivaji S."/>
        </authorList>
    </citation>
    <scope>NUCLEOTIDE SEQUENCE [LARGE SCALE GENOMIC DNA]</scope>
    <source>
        <strain evidence="2 3">DD39</strain>
    </source>
</reference>
<dbReference type="AlphaFoldDB" id="A0A7Z0RZV2"/>
<keyword evidence="1" id="KW-1133">Transmembrane helix</keyword>
<accession>A0A7Z0RZV2</accession>
<keyword evidence="1" id="KW-0812">Transmembrane</keyword>
<evidence type="ECO:0000313" key="2">
    <source>
        <dbReference type="EMBL" id="NYS79724.1"/>
    </source>
</evidence>
<name>A0A7Z0RZV2_9GAMM</name>
<dbReference type="RefSeq" id="WP_179916936.1">
    <property type="nucleotide sequence ID" value="NZ_JACCDE010000032.1"/>
</dbReference>